<name>A0ABU6JHX0_9BURK</name>
<evidence type="ECO:0000313" key="3">
    <source>
        <dbReference type="Proteomes" id="UP001352263"/>
    </source>
</evidence>
<dbReference type="EMBL" id="JAWIIV010000038">
    <property type="protein sequence ID" value="MEC4722890.1"/>
    <property type="molecule type" value="Genomic_DNA"/>
</dbReference>
<dbReference type="InterPro" id="IPR025421">
    <property type="entry name" value="DUF4148"/>
</dbReference>
<evidence type="ECO:0000256" key="1">
    <source>
        <dbReference type="SAM" id="SignalP"/>
    </source>
</evidence>
<comment type="caution">
    <text evidence="2">The sequence shown here is derived from an EMBL/GenBank/DDBJ whole genome shotgun (WGS) entry which is preliminary data.</text>
</comment>
<protein>
    <submittedName>
        <fullName evidence="2">DUF4148 domain-containing protein</fullName>
    </submittedName>
</protein>
<feature type="signal peptide" evidence="1">
    <location>
        <begin position="1"/>
        <end position="26"/>
    </location>
</feature>
<keyword evidence="1" id="KW-0732">Signal</keyword>
<keyword evidence="3" id="KW-1185">Reference proteome</keyword>
<accession>A0ABU6JHX0</accession>
<evidence type="ECO:0000313" key="2">
    <source>
        <dbReference type="EMBL" id="MEC4722890.1"/>
    </source>
</evidence>
<feature type="chain" id="PRO_5047220428" evidence="1">
    <location>
        <begin position="27"/>
        <end position="109"/>
    </location>
</feature>
<dbReference type="RefSeq" id="WP_151638624.1">
    <property type="nucleotide sequence ID" value="NZ_JAWIIV010000038.1"/>
</dbReference>
<reference evidence="2 3" key="1">
    <citation type="submission" date="2023-10" db="EMBL/GenBank/DDBJ databases">
        <title>Noviherbaspirillum sp. CPCC 100848 genome assembly.</title>
        <authorList>
            <person name="Li X.Y."/>
            <person name="Fang X.M."/>
        </authorList>
    </citation>
    <scope>NUCLEOTIDE SEQUENCE [LARGE SCALE GENOMIC DNA]</scope>
    <source>
        <strain evidence="2 3">CPCC 100848</strain>
    </source>
</reference>
<organism evidence="2 3">
    <name type="scientific">Noviherbaspirillum album</name>
    <dbReference type="NCBI Taxonomy" id="3080276"/>
    <lineage>
        <taxon>Bacteria</taxon>
        <taxon>Pseudomonadati</taxon>
        <taxon>Pseudomonadota</taxon>
        <taxon>Betaproteobacteria</taxon>
        <taxon>Burkholderiales</taxon>
        <taxon>Oxalobacteraceae</taxon>
        <taxon>Noviherbaspirillum</taxon>
    </lineage>
</organism>
<sequence>MKTKQLMMSAVAGLVLITGMSTSALADDKWLGDIGTNWQDHTQSTKSRAEVRAELEQARKDGSLYVGNDSSYPPEPTFVAGKTRVQVQAEAVQANRYGNSNFNSMYYGS</sequence>
<dbReference type="Pfam" id="PF13663">
    <property type="entry name" value="DUF4148"/>
    <property type="match status" value="1"/>
</dbReference>
<dbReference type="Proteomes" id="UP001352263">
    <property type="component" value="Unassembled WGS sequence"/>
</dbReference>
<gene>
    <name evidence="2" type="ORF">RY831_27395</name>
</gene>
<proteinExistence type="predicted"/>